<dbReference type="EMBL" id="ABDF02000082">
    <property type="protein sequence ID" value="EHK19892.1"/>
    <property type="molecule type" value="Genomic_DNA"/>
</dbReference>
<comment type="caution">
    <text evidence="2">The sequence shown here is derived from an EMBL/GenBank/DDBJ whole genome shotgun (WGS) entry which is preliminary data.</text>
</comment>
<evidence type="ECO:0000313" key="2">
    <source>
        <dbReference type="EMBL" id="EHK19892.1"/>
    </source>
</evidence>
<evidence type="ECO:0000256" key="1">
    <source>
        <dbReference type="SAM" id="Coils"/>
    </source>
</evidence>
<dbReference type="eggNOG" id="ENOG502SRF5">
    <property type="taxonomic scope" value="Eukaryota"/>
</dbReference>
<keyword evidence="1" id="KW-0175">Coiled coil</keyword>
<dbReference type="OrthoDB" id="5098306at2759"/>
<gene>
    <name evidence="2" type="ORF">TRIVIDRAFT_46843</name>
</gene>
<dbReference type="VEuPathDB" id="FungiDB:TRIVIDRAFT_46843"/>
<dbReference type="HOGENOM" id="CLU_089032_1_1_1"/>
<evidence type="ECO:0000313" key="3">
    <source>
        <dbReference type="Proteomes" id="UP000007115"/>
    </source>
</evidence>
<dbReference type="STRING" id="413071.G9N0L0"/>
<dbReference type="RefSeq" id="XP_013954087.1">
    <property type="nucleotide sequence ID" value="XM_014098612.1"/>
</dbReference>
<dbReference type="InParanoid" id="G9N0L0"/>
<dbReference type="AlphaFoldDB" id="G9N0L0"/>
<dbReference type="OMA" id="QREYCDS"/>
<sequence length="204" mass="23658">MTVARQSNLERRRARDECREKLSQHIYHKLGIDVCPSDVRLNPKRKDPYSWRVLCGKEDFFSQIFSKNLSEHSIGTYRLLIDEVGKTFEAVNTDTINHLSSFSQLSTPKASFTTLIDHLKLNNENLSIQIHQVTAELDMESKRRQIVEEDNQQLKDHQRWLEEQLQESKNLVEHFQGIVSSLFAVADKALPALEEIRQRAGVTQ</sequence>
<accession>G9N0L0</accession>
<protein>
    <submittedName>
        <fullName evidence="2">Uncharacterized protein</fullName>
    </submittedName>
</protein>
<organism evidence="2 3">
    <name type="scientific">Hypocrea virens (strain Gv29-8 / FGSC 10586)</name>
    <name type="common">Gliocladium virens</name>
    <name type="synonym">Trichoderma virens</name>
    <dbReference type="NCBI Taxonomy" id="413071"/>
    <lineage>
        <taxon>Eukaryota</taxon>
        <taxon>Fungi</taxon>
        <taxon>Dikarya</taxon>
        <taxon>Ascomycota</taxon>
        <taxon>Pezizomycotina</taxon>
        <taxon>Sordariomycetes</taxon>
        <taxon>Hypocreomycetidae</taxon>
        <taxon>Hypocreales</taxon>
        <taxon>Hypocreaceae</taxon>
        <taxon>Trichoderma</taxon>
    </lineage>
</organism>
<keyword evidence="3" id="KW-1185">Reference proteome</keyword>
<proteinExistence type="predicted"/>
<dbReference type="Proteomes" id="UP000007115">
    <property type="component" value="Unassembled WGS sequence"/>
</dbReference>
<dbReference type="GeneID" id="25794577"/>
<feature type="coiled-coil region" evidence="1">
    <location>
        <begin position="116"/>
        <end position="171"/>
    </location>
</feature>
<name>G9N0L0_HYPVG</name>
<reference evidence="2 3" key="1">
    <citation type="journal article" date="2011" name="Genome Biol.">
        <title>Comparative genome sequence analysis underscores mycoparasitism as the ancestral life style of Trichoderma.</title>
        <authorList>
            <person name="Kubicek C.P."/>
            <person name="Herrera-Estrella A."/>
            <person name="Seidl-Seiboth V."/>
            <person name="Martinez D.A."/>
            <person name="Druzhinina I.S."/>
            <person name="Thon M."/>
            <person name="Zeilinger S."/>
            <person name="Casas-Flores S."/>
            <person name="Horwitz B.A."/>
            <person name="Mukherjee P.K."/>
            <person name="Mukherjee M."/>
            <person name="Kredics L."/>
            <person name="Alcaraz L.D."/>
            <person name="Aerts A."/>
            <person name="Antal Z."/>
            <person name="Atanasova L."/>
            <person name="Cervantes-Badillo M.G."/>
            <person name="Challacombe J."/>
            <person name="Chertkov O."/>
            <person name="McCluskey K."/>
            <person name="Coulpier F."/>
            <person name="Deshpande N."/>
            <person name="von Doehren H."/>
            <person name="Ebbole D.J."/>
            <person name="Esquivel-Naranjo E.U."/>
            <person name="Fekete E."/>
            <person name="Flipphi M."/>
            <person name="Glaser F."/>
            <person name="Gomez-Rodriguez E.Y."/>
            <person name="Gruber S."/>
            <person name="Han C."/>
            <person name="Henrissat B."/>
            <person name="Hermosa R."/>
            <person name="Hernandez-Onate M."/>
            <person name="Karaffa L."/>
            <person name="Kosti I."/>
            <person name="Le Crom S."/>
            <person name="Lindquist E."/>
            <person name="Lucas S."/>
            <person name="Luebeck M."/>
            <person name="Luebeck P.S."/>
            <person name="Margeot A."/>
            <person name="Metz B."/>
            <person name="Misra M."/>
            <person name="Nevalainen H."/>
            <person name="Omann M."/>
            <person name="Packer N."/>
            <person name="Perrone G."/>
            <person name="Uresti-Rivera E.E."/>
            <person name="Salamov A."/>
            <person name="Schmoll M."/>
            <person name="Seiboth B."/>
            <person name="Shapiro H."/>
            <person name="Sukno S."/>
            <person name="Tamayo-Ramos J.A."/>
            <person name="Tisch D."/>
            <person name="Wiest A."/>
            <person name="Wilkinson H.H."/>
            <person name="Zhang M."/>
            <person name="Coutinho P.M."/>
            <person name="Kenerley C.M."/>
            <person name="Monte E."/>
            <person name="Baker S.E."/>
            <person name="Grigoriev I.V."/>
        </authorList>
    </citation>
    <scope>NUCLEOTIDE SEQUENCE [LARGE SCALE GENOMIC DNA]</scope>
    <source>
        <strain evidence="3">Gv29-8 / FGSC 10586</strain>
    </source>
</reference>